<dbReference type="AlphaFoldDB" id="A0A4P7AJ34"/>
<evidence type="ECO:0000313" key="2">
    <source>
        <dbReference type="Proteomes" id="UP000294309"/>
    </source>
</evidence>
<dbReference type="RefSeq" id="WP_134297532.1">
    <property type="nucleotide sequence ID" value="NZ_CP038013.1"/>
</dbReference>
<name>A0A4P7AJ34_9MOLU</name>
<evidence type="ECO:0000313" key="1">
    <source>
        <dbReference type="EMBL" id="QBQ07743.1"/>
    </source>
</evidence>
<dbReference type="EMBL" id="CP038013">
    <property type="protein sequence ID" value="QBQ07743.1"/>
    <property type="molecule type" value="Genomic_DNA"/>
</dbReference>
<dbReference type="KEGG" id="sgq:SGLAD_v1c05440"/>
<sequence length="437" mass="52132">MEKNKKEEDIELIESVDKKALINEIKNNKIKNEEAKKFVEAIFENYFLDNDNINFLQLNGYNFFAFDDDQECFCLSSLTYKKCCKAKLLNIKDKSYKTYEQVIVKSDEYENYLLRMQNYFKTNYDKLSKLEKCNYPQCNNLSQENRLYEINFDKKNYLTTNNLNPFDNNFKIGENFFKKVTNKNFSFYGLCLQHYNEIRLITVDEQTSDDQIIKIHFLPLLQKLFISKVQLECLKEEFRNFYNSIEDEGYKALFIYRIKKISNLTSSLLNYLKKYKENLLNNKSLKVIKFKLNINKNIKVYDLLYPQVCPEDFSLVNSVNNIFVKENVASINIANFNNTSLTTIIYDSENERLKKFFYQYLKILDNKNKSIETFISNCSLILTDNILLNNDLFYKLDEQTINLFSALNKFRFENPNMGQEYLKMKFFAGFNKGNNFF</sequence>
<protein>
    <submittedName>
        <fullName evidence="1">Uncharacterized protein</fullName>
    </submittedName>
</protein>
<organism evidence="1 2">
    <name type="scientific">Spiroplasma gladiatoris</name>
    <dbReference type="NCBI Taxonomy" id="2143"/>
    <lineage>
        <taxon>Bacteria</taxon>
        <taxon>Bacillati</taxon>
        <taxon>Mycoplasmatota</taxon>
        <taxon>Mollicutes</taxon>
        <taxon>Entomoplasmatales</taxon>
        <taxon>Spiroplasmataceae</taxon>
        <taxon>Spiroplasma</taxon>
    </lineage>
</organism>
<dbReference type="OrthoDB" id="390238at2"/>
<dbReference type="Proteomes" id="UP000294309">
    <property type="component" value="Chromosome"/>
</dbReference>
<gene>
    <name evidence="1" type="ORF">SGLAD_v1c05440</name>
</gene>
<accession>A0A4P7AJ34</accession>
<reference evidence="1 2" key="1">
    <citation type="submission" date="2019-03" db="EMBL/GenBank/DDBJ databases">
        <title>Complete genome sequence of Spiroplasma gladiatoris TG-1 (DSM 22552).</title>
        <authorList>
            <person name="Lin Y.-C."/>
            <person name="Chou L."/>
            <person name="Kuo C.-H."/>
        </authorList>
    </citation>
    <scope>NUCLEOTIDE SEQUENCE [LARGE SCALE GENOMIC DNA]</scope>
    <source>
        <strain evidence="1 2">TG-1</strain>
    </source>
</reference>
<keyword evidence="2" id="KW-1185">Reference proteome</keyword>
<proteinExistence type="predicted"/>